<protein>
    <recommendedName>
        <fullName evidence="3">CPC1/SPEF2 domain-containing protein</fullName>
    </recommendedName>
</protein>
<reference evidence="4 5" key="1">
    <citation type="submission" date="2018-11" db="EMBL/GenBank/DDBJ databases">
        <authorList>
            <consortium name="Pathogen Informatics"/>
        </authorList>
    </citation>
    <scope>NUCLEOTIDE SEQUENCE [LARGE SCALE GENOMIC DNA]</scope>
</reference>
<evidence type="ECO:0000313" key="4">
    <source>
        <dbReference type="EMBL" id="VDN14922.1"/>
    </source>
</evidence>
<feature type="domain" description="CPC1/SPEF2" evidence="3">
    <location>
        <begin position="67"/>
        <end position="127"/>
    </location>
</feature>
<name>A0A3P7P3V6_DIBLA</name>
<evidence type="ECO:0000313" key="5">
    <source>
        <dbReference type="Proteomes" id="UP000281553"/>
    </source>
</evidence>
<feature type="compositionally biased region" description="Polar residues" evidence="2">
    <location>
        <begin position="173"/>
        <end position="187"/>
    </location>
</feature>
<dbReference type="Proteomes" id="UP000281553">
    <property type="component" value="Unassembled WGS sequence"/>
</dbReference>
<keyword evidence="1" id="KW-0175">Coiled coil</keyword>
<dbReference type="EMBL" id="UYRU01060793">
    <property type="protein sequence ID" value="VDN14922.1"/>
    <property type="molecule type" value="Genomic_DNA"/>
</dbReference>
<proteinExistence type="predicted"/>
<organism evidence="4 5">
    <name type="scientific">Dibothriocephalus latus</name>
    <name type="common">Fish tapeworm</name>
    <name type="synonym">Diphyllobothrium latum</name>
    <dbReference type="NCBI Taxonomy" id="60516"/>
    <lineage>
        <taxon>Eukaryota</taxon>
        <taxon>Metazoa</taxon>
        <taxon>Spiralia</taxon>
        <taxon>Lophotrochozoa</taxon>
        <taxon>Platyhelminthes</taxon>
        <taxon>Cestoda</taxon>
        <taxon>Eucestoda</taxon>
        <taxon>Diphyllobothriidea</taxon>
        <taxon>Diphyllobothriidae</taxon>
        <taxon>Dibothriocephalus</taxon>
    </lineage>
</organism>
<feature type="region of interest" description="Disordered" evidence="2">
    <location>
        <begin position="168"/>
        <end position="187"/>
    </location>
</feature>
<evidence type="ECO:0000259" key="3">
    <source>
        <dbReference type="Pfam" id="PF22946"/>
    </source>
</evidence>
<keyword evidence="5" id="KW-1185">Reference proteome</keyword>
<feature type="coiled-coil region" evidence="1">
    <location>
        <begin position="63"/>
        <end position="90"/>
    </location>
</feature>
<accession>A0A3P7P3V6</accession>
<dbReference type="InterPro" id="IPR054517">
    <property type="entry name" value="SPEF2_D5"/>
</dbReference>
<sequence length="187" mass="22171">MDSFDEKLQRTDQIKRQILNIRGDEPQNCVDFETNKFEKTTDLPPEQMATSYIKEEEKRNHIIAEQLERRSQLEKRLATQIKQLHEEKETIIANRKLRENQLKQQREENFKLIMEREQQMAERLWQRTGEWEWKRRVIVAILTELQHSCSVACINDGALNVIARKTANRRDQSPLSGHTDSQTTTAL</sequence>
<evidence type="ECO:0000256" key="1">
    <source>
        <dbReference type="SAM" id="Coils"/>
    </source>
</evidence>
<dbReference type="AlphaFoldDB" id="A0A3P7P3V6"/>
<gene>
    <name evidence="4" type="ORF">DILT_LOCUS10753</name>
</gene>
<evidence type="ECO:0000256" key="2">
    <source>
        <dbReference type="SAM" id="MobiDB-lite"/>
    </source>
</evidence>
<dbReference type="Pfam" id="PF22946">
    <property type="entry name" value="SPEF2_D5"/>
    <property type="match status" value="1"/>
</dbReference>